<keyword evidence="5" id="KW-0021">Allosteric enzyme</keyword>
<dbReference type="EMBL" id="LXQC01000057">
    <property type="protein sequence ID" value="TFE71803.1"/>
    <property type="molecule type" value="Genomic_DNA"/>
</dbReference>
<dbReference type="Proteomes" id="UP000297713">
    <property type="component" value="Unassembled WGS sequence"/>
</dbReference>
<dbReference type="GO" id="GO:0044206">
    <property type="term" value="P:UMP salvage"/>
    <property type="evidence" value="ECO:0007669"/>
    <property type="project" value="UniProtKB-UniPathway"/>
</dbReference>
<evidence type="ECO:0000256" key="9">
    <source>
        <dbReference type="ARBA" id="ARBA00023134"/>
    </source>
</evidence>
<comment type="cofactor">
    <cofactor evidence="1">
        <name>Mg(2+)</name>
        <dbReference type="ChEBI" id="CHEBI:18420"/>
    </cofactor>
</comment>
<evidence type="ECO:0000256" key="10">
    <source>
        <dbReference type="NCBIfam" id="TIGR01091"/>
    </source>
</evidence>
<proteinExistence type="inferred from homology"/>
<accession>A0A4Y8PHB8</accession>
<evidence type="ECO:0000256" key="3">
    <source>
        <dbReference type="ARBA" id="ARBA00009516"/>
    </source>
</evidence>
<dbReference type="GO" id="GO:0006223">
    <property type="term" value="P:uracil salvage"/>
    <property type="evidence" value="ECO:0007669"/>
    <property type="project" value="InterPro"/>
</dbReference>
<dbReference type="UniPathway" id="UPA00574">
    <property type="reaction ID" value="UER00636"/>
</dbReference>
<comment type="pathway">
    <text evidence="2">Pyrimidine metabolism; UMP biosynthesis via salvage pathway; UMP from uracil: step 1/1.</text>
</comment>
<evidence type="ECO:0000256" key="4">
    <source>
        <dbReference type="ARBA" id="ARBA00011894"/>
    </source>
</evidence>
<evidence type="ECO:0000256" key="7">
    <source>
        <dbReference type="ARBA" id="ARBA00022679"/>
    </source>
</evidence>
<feature type="domain" description="Phosphoribosyltransferase" evidence="11">
    <location>
        <begin position="6"/>
        <end position="205"/>
    </location>
</feature>
<dbReference type="InterPro" id="IPR050054">
    <property type="entry name" value="UPRTase/APRTase"/>
</dbReference>
<evidence type="ECO:0000256" key="1">
    <source>
        <dbReference type="ARBA" id="ARBA00001946"/>
    </source>
</evidence>
<dbReference type="AlphaFoldDB" id="A0A4Y8PHB8"/>
<keyword evidence="9" id="KW-0342">GTP-binding</keyword>
<dbReference type="PANTHER" id="PTHR32315">
    <property type="entry name" value="ADENINE PHOSPHORIBOSYLTRANSFERASE"/>
    <property type="match status" value="1"/>
</dbReference>
<reference evidence="12 13" key="1">
    <citation type="submission" date="2016-05" db="EMBL/GenBank/DDBJ databases">
        <title>Diversity and Homogeneity among Thermoacidophilic Verrucomicrobia Methanotrophs Linked with Geographical Origin.</title>
        <authorList>
            <person name="Erikstad H.-A."/>
            <person name="Smestad N.B."/>
            <person name="Ceballos R.M."/>
            <person name="Birkeland N.-K."/>
        </authorList>
    </citation>
    <scope>NUCLEOTIDE SEQUENCE [LARGE SCALE GENOMIC DNA]</scope>
    <source>
        <strain evidence="12 13">Phi</strain>
    </source>
</reference>
<evidence type="ECO:0000259" key="11">
    <source>
        <dbReference type="Pfam" id="PF14681"/>
    </source>
</evidence>
<comment type="caution">
    <text evidence="12">The sequence shown here is derived from an EMBL/GenBank/DDBJ whole genome shotgun (WGS) entry which is preliminary data.</text>
</comment>
<dbReference type="InterPro" id="IPR005765">
    <property type="entry name" value="UPRT"/>
</dbReference>
<name>A0A4Y8PHB8_9BACT</name>
<evidence type="ECO:0000256" key="2">
    <source>
        <dbReference type="ARBA" id="ARBA00005180"/>
    </source>
</evidence>
<sequence>MALHIVDHPLLIDRISRLRDKNTSKILFISYLDQASSILAVFSTKNLALQPIKVETPLETTSCYVLRQKIILIPILRAGLGMLKSFQFLLPEAQVFLLGATRDEKTFQSTLYHGHVPNIDEHHQLFLLDPMLATGSTLKKAVEFLKAKGAMSIRVVCCIASPEGIKQLCQSHEEIEIFTGCVDREVDSQGFILPGLGDAGDRLFGHAENDLKFLP</sequence>
<dbReference type="EC" id="2.4.2.9" evidence="4 10"/>
<dbReference type="CDD" id="cd06223">
    <property type="entry name" value="PRTases_typeI"/>
    <property type="match status" value="1"/>
</dbReference>
<keyword evidence="7 12" id="KW-0808">Transferase</keyword>
<evidence type="ECO:0000256" key="6">
    <source>
        <dbReference type="ARBA" id="ARBA00022676"/>
    </source>
</evidence>
<evidence type="ECO:0000256" key="8">
    <source>
        <dbReference type="ARBA" id="ARBA00022741"/>
    </source>
</evidence>
<evidence type="ECO:0000313" key="12">
    <source>
        <dbReference type="EMBL" id="TFE71803.1"/>
    </source>
</evidence>
<keyword evidence="13" id="KW-1185">Reference proteome</keyword>
<comment type="similarity">
    <text evidence="3">Belongs to the UPRTase family.</text>
</comment>
<dbReference type="Gene3D" id="3.40.50.2020">
    <property type="match status" value="1"/>
</dbReference>
<dbReference type="Pfam" id="PF14681">
    <property type="entry name" value="UPRTase"/>
    <property type="match status" value="1"/>
</dbReference>
<dbReference type="OrthoDB" id="9781675at2"/>
<dbReference type="NCBIfam" id="NF001097">
    <property type="entry name" value="PRK00129.1"/>
    <property type="match status" value="1"/>
</dbReference>
<organism evidence="12 13">
    <name type="scientific">Methylacidiphilum caldifontis</name>
    <dbReference type="NCBI Taxonomy" id="2795386"/>
    <lineage>
        <taxon>Bacteria</taxon>
        <taxon>Pseudomonadati</taxon>
        <taxon>Verrucomicrobiota</taxon>
        <taxon>Methylacidiphilae</taxon>
        <taxon>Methylacidiphilales</taxon>
        <taxon>Methylacidiphilaceae</taxon>
        <taxon>Methylacidiphilum (ex Ratnadevi et al. 2023)</taxon>
    </lineage>
</organism>
<protein>
    <recommendedName>
        <fullName evidence="4 10">Uracil phosphoribosyltransferase</fullName>
        <ecNumber evidence="4 10">2.4.2.9</ecNumber>
    </recommendedName>
</protein>
<gene>
    <name evidence="12" type="ORF">A7Q10_04225</name>
</gene>
<dbReference type="InterPro" id="IPR000836">
    <property type="entry name" value="PRTase_dom"/>
</dbReference>
<dbReference type="PANTHER" id="PTHR32315:SF4">
    <property type="entry name" value="URACIL PHOSPHORIBOSYLTRANSFERASE, CHLOROPLASTIC"/>
    <property type="match status" value="1"/>
</dbReference>
<dbReference type="NCBIfam" id="TIGR01091">
    <property type="entry name" value="upp"/>
    <property type="match status" value="1"/>
</dbReference>
<dbReference type="GO" id="GO:0005525">
    <property type="term" value="F:GTP binding"/>
    <property type="evidence" value="ECO:0007669"/>
    <property type="project" value="UniProtKB-KW"/>
</dbReference>
<evidence type="ECO:0000313" key="13">
    <source>
        <dbReference type="Proteomes" id="UP000297713"/>
    </source>
</evidence>
<dbReference type="GO" id="GO:0004845">
    <property type="term" value="F:uracil phosphoribosyltransferase activity"/>
    <property type="evidence" value="ECO:0007669"/>
    <property type="project" value="UniProtKB-UniRule"/>
</dbReference>
<dbReference type="SUPFAM" id="SSF53271">
    <property type="entry name" value="PRTase-like"/>
    <property type="match status" value="1"/>
</dbReference>
<keyword evidence="8" id="KW-0547">Nucleotide-binding</keyword>
<dbReference type="InterPro" id="IPR029057">
    <property type="entry name" value="PRTase-like"/>
</dbReference>
<keyword evidence="6 12" id="KW-0328">Glycosyltransferase</keyword>
<evidence type="ECO:0000256" key="5">
    <source>
        <dbReference type="ARBA" id="ARBA00022533"/>
    </source>
</evidence>